<evidence type="ECO:0008006" key="5">
    <source>
        <dbReference type="Google" id="ProtNLM"/>
    </source>
</evidence>
<dbReference type="EMBL" id="FQYQ01000043">
    <property type="protein sequence ID" value="SHJ70534.1"/>
    <property type="molecule type" value="Genomic_DNA"/>
</dbReference>
<reference evidence="3 4" key="1">
    <citation type="submission" date="2016-11" db="EMBL/GenBank/DDBJ databases">
        <authorList>
            <person name="Jaros S."/>
            <person name="Januszkiewicz K."/>
            <person name="Wedrychowicz H."/>
        </authorList>
    </citation>
    <scope>NUCLEOTIDE SEQUENCE [LARGE SCALE GENOMIC DNA]</scope>
    <source>
        <strain evidence="3 4">DSM 14809</strain>
    </source>
</reference>
<organism evidence="3 4">
    <name type="scientific">Pseudobutyrivibrio xylanivorans DSM 14809</name>
    <dbReference type="NCBI Taxonomy" id="1123012"/>
    <lineage>
        <taxon>Bacteria</taxon>
        <taxon>Bacillati</taxon>
        <taxon>Bacillota</taxon>
        <taxon>Clostridia</taxon>
        <taxon>Lachnospirales</taxon>
        <taxon>Lachnospiraceae</taxon>
        <taxon>Pseudobutyrivibrio</taxon>
    </lineage>
</organism>
<keyword evidence="4" id="KW-1185">Reference proteome</keyword>
<feature type="chain" id="PRO_5038514441" description="DUF3298 domain-containing protein" evidence="2">
    <location>
        <begin position="23"/>
        <end position="530"/>
    </location>
</feature>
<evidence type="ECO:0000256" key="2">
    <source>
        <dbReference type="SAM" id="SignalP"/>
    </source>
</evidence>
<gene>
    <name evidence="3" type="ORF">SAMN02745725_03106</name>
</gene>
<keyword evidence="2" id="KW-0732">Signal</keyword>
<evidence type="ECO:0000313" key="4">
    <source>
        <dbReference type="Proteomes" id="UP000184185"/>
    </source>
</evidence>
<dbReference type="Proteomes" id="UP000184185">
    <property type="component" value="Unassembled WGS sequence"/>
</dbReference>
<protein>
    <recommendedName>
        <fullName evidence="5">DUF3298 domain-containing protein</fullName>
    </recommendedName>
</protein>
<dbReference type="AlphaFoldDB" id="A0A1M6LH57"/>
<dbReference type="PROSITE" id="PS51257">
    <property type="entry name" value="PROKAR_LIPOPROTEIN"/>
    <property type="match status" value="1"/>
</dbReference>
<proteinExistence type="predicted"/>
<name>A0A1M6LH57_PSEXY</name>
<feature type="signal peptide" evidence="2">
    <location>
        <begin position="1"/>
        <end position="22"/>
    </location>
</feature>
<accession>A0A1M6LH57</accession>
<dbReference type="RefSeq" id="WP_072919670.1">
    <property type="nucleotide sequence ID" value="NZ_FQYQ01000043.1"/>
</dbReference>
<feature type="region of interest" description="Disordered" evidence="1">
    <location>
        <begin position="25"/>
        <end position="47"/>
    </location>
</feature>
<sequence length="530" mass="59771">MKRTKLFLSLLCVALVATGCKGSVESPAVEDNSTKEDSQTTEVATQENSNFRPEIYSGKEYIFEEAYEDGVYSDAYVTGHYDMYKLSPETREAYPALNTAIEDSMNARKKKYDETHAEYLDSSKQLRESGEVSTFVLESDLFLRRADEKVISFVDQDTEYAAGAHGVTRYESYNFDVQSGKEILLADIVTDKEAFQSKLAQALTEKYGEDTFNDLEGNLEDLSLDNYEWAFDYNGITFYSNEFASYSAGVITANLPYDSAFLTQDFAINSNEGYISQIPLYYPDTTHIDIVDSLDEGISISPNYDPNNLDLFWIQSLNISKDGQTFTTDDLYVWDVEAYIIHMPDGTESLMLMTTGDNDYSCSYVYSLDGQIKLLSNDNFSHGMVCEGDDYGQIVPIDPEKVAFVSRFDLLATFGGTRNYSFESNGTFTSVDKYYKTSRTHQQDLVSKMELTVPVVDEAGEETGEEVTLPSGTHYSIIRTNGEDEVDCRIEDGRIIRFHLENPSGEGYIYDIEINGINAEDIFETLWYAG</sequence>
<dbReference type="OrthoDB" id="5637at2"/>
<evidence type="ECO:0000313" key="3">
    <source>
        <dbReference type="EMBL" id="SHJ70534.1"/>
    </source>
</evidence>
<dbReference type="Gene3D" id="3.30.565.40">
    <property type="entry name" value="Fervidobacterium nodosum Rt17-B1 like"/>
    <property type="match status" value="1"/>
</dbReference>
<evidence type="ECO:0000256" key="1">
    <source>
        <dbReference type="SAM" id="MobiDB-lite"/>
    </source>
</evidence>